<dbReference type="AlphaFoldDB" id="A0A8I0GH12"/>
<protein>
    <submittedName>
        <fullName evidence="2">PD-(D/E)XK nuclease-like domain-containing protein</fullName>
    </submittedName>
</protein>
<gene>
    <name evidence="2" type="ORF">H8R10_06405</name>
</gene>
<accession>A0A8I0GH12</accession>
<evidence type="ECO:0000313" key="3">
    <source>
        <dbReference type="Proteomes" id="UP000627538"/>
    </source>
</evidence>
<name>A0A8I0GH12_9ACTO</name>
<dbReference type="EMBL" id="JACRUO010000001">
    <property type="protein sequence ID" value="MBD3689854.1"/>
    <property type="molecule type" value="Genomic_DNA"/>
</dbReference>
<reference evidence="2 3" key="1">
    <citation type="submission" date="2020-08" db="EMBL/GenBank/DDBJ databases">
        <title>Winkia gen. nov., sp. nov., isolated from faeces of the Anser albifrons in China.</title>
        <authorList>
            <person name="Liu Q."/>
        </authorList>
    </citation>
    <scope>NUCLEOTIDE SEQUENCE [LARGE SCALE GENOMIC DNA]</scope>
    <source>
        <strain evidence="2 3">C62</strain>
    </source>
</reference>
<organism evidence="2 3">
    <name type="scientific">Nanchangia anserum</name>
    <dbReference type="NCBI Taxonomy" id="2692125"/>
    <lineage>
        <taxon>Bacteria</taxon>
        <taxon>Bacillati</taxon>
        <taxon>Actinomycetota</taxon>
        <taxon>Actinomycetes</taxon>
        <taxon>Actinomycetales</taxon>
        <taxon>Actinomycetaceae</taxon>
        <taxon>Nanchangia</taxon>
    </lineage>
</organism>
<comment type="caution">
    <text evidence="2">The sequence shown here is derived from an EMBL/GenBank/DDBJ whole genome shotgun (WGS) entry which is preliminary data.</text>
</comment>
<dbReference type="InterPro" id="IPR024432">
    <property type="entry name" value="Put_RecE_PDDEXK-like_dom"/>
</dbReference>
<keyword evidence="3" id="KW-1185">Reference proteome</keyword>
<feature type="domain" description="Putative exodeoxyribonuclease 8 PDDEXK-like" evidence="1">
    <location>
        <begin position="51"/>
        <end position="259"/>
    </location>
</feature>
<sequence length="288" mass="31990">MMKRLPIGVHEGIPDTEYHGDSSSLSSSGARLLAQRGGPALFRYRQLHPQPDTTAFRFGRAAHYAMLEDGPGRLTLCPFDSLRTKAAREWVETAPHTWVTAAEQVQIWGMHAAIMQHRLARDLLTAPGRAEVSVIATTPSGARVKARPDYWLDEPDENGRVVLVDYKTTQDATPNGFAKAVATFGYHQAAAWYPMVLTEAGIIASPDDARMVFLVQEKAAPYRCAVYELDPVAIELGRDMNRDALAKWMNCQFFDSWPSLQARETTCPEIVGLPGWYRPDTEDIGGML</sequence>
<dbReference type="Gene3D" id="3.90.320.10">
    <property type="match status" value="1"/>
</dbReference>
<dbReference type="InterPro" id="IPR011604">
    <property type="entry name" value="PDDEXK-like_dom_sf"/>
</dbReference>
<proteinExistence type="predicted"/>
<dbReference type="Proteomes" id="UP000627538">
    <property type="component" value="Unassembled WGS sequence"/>
</dbReference>
<evidence type="ECO:0000259" key="1">
    <source>
        <dbReference type="Pfam" id="PF12684"/>
    </source>
</evidence>
<evidence type="ECO:0000313" key="2">
    <source>
        <dbReference type="EMBL" id="MBD3689854.1"/>
    </source>
</evidence>
<dbReference type="Pfam" id="PF12684">
    <property type="entry name" value="DUF3799"/>
    <property type="match status" value="1"/>
</dbReference>
<dbReference type="RefSeq" id="WP_191071874.1">
    <property type="nucleotide sequence ID" value="NZ_CP060506.1"/>
</dbReference>